<feature type="compositionally biased region" description="Basic and acidic residues" evidence="1">
    <location>
        <begin position="559"/>
        <end position="594"/>
    </location>
</feature>
<keyword evidence="4" id="KW-1185">Reference proteome</keyword>
<dbReference type="InterPro" id="IPR012337">
    <property type="entry name" value="RNaseH-like_sf"/>
</dbReference>
<feature type="compositionally biased region" description="Basic and acidic residues" evidence="1">
    <location>
        <begin position="1415"/>
        <end position="1427"/>
    </location>
</feature>
<dbReference type="InterPro" id="IPR036085">
    <property type="entry name" value="PAZ_dom_sf"/>
</dbReference>
<dbReference type="EMBL" id="JAUJLE010000124">
    <property type="protein sequence ID" value="KAK0979103.1"/>
    <property type="molecule type" value="Genomic_DNA"/>
</dbReference>
<dbReference type="PANTHER" id="PTHR22891">
    <property type="entry name" value="EUKARYOTIC TRANSLATION INITIATION FACTOR 2C"/>
    <property type="match status" value="1"/>
</dbReference>
<feature type="region of interest" description="Disordered" evidence="1">
    <location>
        <begin position="238"/>
        <end position="272"/>
    </location>
</feature>
<protein>
    <recommendedName>
        <fullName evidence="2">Piwi domain-containing protein</fullName>
    </recommendedName>
</protein>
<feature type="region of interest" description="Disordered" evidence="1">
    <location>
        <begin position="547"/>
        <end position="595"/>
    </location>
</feature>
<proteinExistence type="predicted"/>
<gene>
    <name evidence="3" type="ORF">LTR91_012701</name>
</gene>
<dbReference type="Gene3D" id="3.40.50.2300">
    <property type="match status" value="1"/>
</dbReference>
<evidence type="ECO:0000259" key="2">
    <source>
        <dbReference type="PROSITE" id="PS50822"/>
    </source>
</evidence>
<comment type="caution">
    <text evidence="3">The sequence shown here is derived from an EMBL/GenBank/DDBJ whole genome shotgun (WGS) entry which is preliminary data.</text>
</comment>
<evidence type="ECO:0000313" key="4">
    <source>
        <dbReference type="Proteomes" id="UP001175353"/>
    </source>
</evidence>
<evidence type="ECO:0000313" key="3">
    <source>
        <dbReference type="EMBL" id="KAK0979103.1"/>
    </source>
</evidence>
<dbReference type="InterPro" id="IPR014811">
    <property type="entry name" value="ArgoL1"/>
</dbReference>
<feature type="compositionally biased region" description="Polar residues" evidence="1">
    <location>
        <begin position="129"/>
        <end position="147"/>
    </location>
</feature>
<dbReference type="InterPro" id="IPR003165">
    <property type="entry name" value="Piwi"/>
</dbReference>
<feature type="region of interest" description="Disordered" evidence="1">
    <location>
        <begin position="1255"/>
        <end position="1301"/>
    </location>
</feature>
<dbReference type="PROSITE" id="PS50822">
    <property type="entry name" value="PIWI"/>
    <property type="match status" value="1"/>
</dbReference>
<feature type="compositionally biased region" description="Low complexity" evidence="1">
    <location>
        <begin position="95"/>
        <end position="111"/>
    </location>
</feature>
<name>A0AAN6KF52_9PEZI</name>
<organism evidence="3 4">
    <name type="scientific">Friedmanniomyces endolithicus</name>
    <dbReference type="NCBI Taxonomy" id="329885"/>
    <lineage>
        <taxon>Eukaryota</taxon>
        <taxon>Fungi</taxon>
        <taxon>Dikarya</taxon>
        <taxon>Ascomycota</taxon>
        <taxon>Pezizomycotina</taxon>
        <taxon>Dothideomycetes</taxon>
        <taxon>Dothideomycetidae</taxon>
        <taxon>Mycosphaerellales</taxon>
        <taxon>Teratosphaeriaceae</taxon>
        <taxon>Friedmanniomyces</taxon>
    </lineage>
</organism>
<feature type="compositionally biased region" description="Basic and acidic residues" evidence="1">
    <location>
        <begin position="148"/>
        <end position="171"/>
    </location>
</feature>
<dbReference type="GO" id="GO:0003676">
    <property type="term" value="F:nucleic acid binding"/>
    <property type="evidence" value="ECO:0007669"/>
    <property type="project" value="InterPro"/>
</dbReference>
<feature type="domain" description="Piwi" evidence="2">
    <location>
        <begin position="798"/>
        <end position="1130"/>
    </location>
</feature>
<dbReference type="InterPro" id="IPR036397">
    <property type="entry name" value="RNaseH_sf"/>
</dbReference>
<feature type="compositionally biased region" description="Low complexity" evidence="1">
    <location>
        <begin position="248"/>
        <end position="261"/>
    </location>
</feature>
<dbReference type="SMART" id="SM01163">
    <property type="entry name" value="DUF1785"/>
    <property type="match status" value="1"/>
</dbReference>
<dbReference type="Proteomes" id="UP001175353">
    <property type="component" value="Unassembled WGS sequence"/>
</dbReference>
<dbReference type="SUPFAM" id="SSF101690">
    <property type="entry name" value="PAZ domain"/>
    <property type="match status" value="1"/>
</dbReference>
<feature type="region of interest" description="Disordered" evidence="1">
    <location>
        <begin position="95"/>
        <end position="172"/>
    </location>
</feature>
<dbReference type="SMART" id="SM00950">
    <property type="entry name" value="Piwi"/>
    <property type="match status" value="1"/>
</dbReference>
<dbReference type="Gene3D" id="3.30.420.10">
    <property type="entry name" value="Ribonuclease H-like superfamily/Ribonuclease H"/>
    <property type="match status" value="1"/>
</dbReference>
<accession>A0AAN6KF52</accession>
<dbReference type="Pfam" id="PF02171">
    <property type="entry name" value="Piwi"/>
    <property type="match status" value="1"/>
</dbReference>
<dbReference type="Gene3D" id="2.170.260.10">
    <property type="entry name" value="paz domain"/>
    <property type="match status" value="1"/>
</dbReference>
<feature type="compositionally biased region" description="Basic and acidic residues" evidence="1">
    <location>
        <begin position="1278"/>
        <end position="1287"/>
    </location>
</feature>
<feature type="region of interest" description="Disordered" evidence="1">
    <location>
        <begin position="1382"/>
        <end position="1427"/>
    </location>
</feature>
<reference evidence="3" key="1">
    <citation type="submission" date="2023-06" db="EMBL/GenBank/DDBJ databases">
        <title>Black Yeasts Isolated from many extreme environments.</title>
        <authorList>
            <person name="Coleine C."/>
            <person name="Stajich J.E."/>
            <person name="Selbmann L."/>
        </authorList>
    </citation>
    <scope>NUCLEOTIDE SEQUENCE</scope>
    <source>
        <strain evidence="3">CCFEE 5200</strain>
    </source>
</reference>
<evidence type="ECO:0000256" key="1">
    <source>
        <dbReference type="SAM" id="MobiDB-lite"/>
    </source>
</evidence>
<dbReference type="Pfam" id="PF08699">
    <property type="entry name" value="ArgoL1"/>
    <property type="match status" value="1"/>
</dbReference>
<sequence>MVNKKKCARCKGYKPAAQHGHDIVQCPHKTVAAADFTKLWDDFKDVGQPYEPHVDQRACKEAIRNVKPGKIYEEEDIPFTKHILEALFQKAEIGASSSSSKASATTDSAVAGPSSQGPATQELAIRGSASKQQATPQNSSEPTQSQRDTGKGKMPEGAKIRPGEWKTDFRYDNGLQGGSEFECSKGATLPTNKAYAKASQQVPGSMPVTVVTNYVAVKKLPRTVYVYTVEYGGMVSNDDVQGHAQPQASSSTVPAPLSSLSSPPPSRGVMRRSEKRCVFEALKHARPLEGRNDWATDHLTIWSLRPLEDPNTEPHDHQIIPVWDVRFQKPTGRTATLEFVKFIFQYKLEFPAGKETHSLLNPPDGQPEDTLGASVHIAALNGLVSKRVTETSTHVIQVGPNKFFLLKGFTSMPHPLQHYLAPLNAHRGYYSSIRPGSEKVLINVSTKAGTFFNPMKVSTFLDSIDDVKYKEYGTDRTKLLIGRTVRICYERVQHDDGFNPNTDGNRHKTIVGFGKFPSEQEFVTESGEMMSVLKYYKDVLNARPVPNDKFPCVNVGSKSRSDSKAADSKATDGKTTDSKATDKGKGKQDDRTGPKELWIPADLLELDPDQPFPRQLSQHDMDKMLKAAQHTPPKTQLLIADEGLKTLGLTQTNAPSRLIEIEPGLLQISGRRLLPPAIAYRGATPQTPSLAPVNGASWYMHRSDGEEPVKFFKTPSVRQEQGVHVLNFCTGVNGNKGEVMTKLINKRLQEHGISFRQSQPPGYTNVHQSLEAFETDETLKRYINERSKNTKEWPNSQLFLVLLHDAKSDSYARLKRVADQMLGLHTVCLTGPKFAKVDPTFGLLTNLALKFNVKLRGQNHQVSAGTARNVVSAFAALEKDETIVIGADVSHAPTQMSDCPSVAAVVGSLDGDYANFGGSMRLQASKQEVIEDLADMVKERVIAYTLSHKARQLPRNMIFYRDGVGEDQFDCARTVEIERVKTGFGLARAELSREQTPAVTVRPSEINLTFIIVGKRHHTRFFPLDKANTDPTENVKPGLIIDSVITRPTDPKNKHQIFDFFLQSHAALKGTAKSAHYIVLELGTGMTATKIQTITHNFCYNYARAAKGVSYAGPAYYADRLAERGTHYLKGYTTGKEEPEWKWADDEDLKQYQKRVADSIAATPQWNPNPTNPDGSVRKNPWHPSFDKTMFWLAVSPTTRSPLERFNDIVRAFGAAAGAIEIEIVVRQVSELFVEHLELIEGFRSWVEVERLATRSEGPGGADGGLSAEGVGGGGGAERYDVGDHNIARQSQPGEMRTRPRRLGRVVQADDKLVLRRLPQNAFQAHLLRDPLLPLPAGVTSPWLRRLQARHSGGERAVWVDYRSGVPRVSGLVINEGEMGVGRRPVGAEREARAARRSVNAARDGGSTGRAGGSGEEKRGAETGDEG</sequence>
<dbReference type="SUPFAM" id="SSF53098">
    <property type="entry name" value="Ribonuclease H-like"/>
    <property type="match status" value="1"/>
</dbReference>